<proteinExistence type="predicted"/>
<evidence type="ECO:0000313" key="1">
    <source>
        <dbReference type="EMBL" id="MBW92026.1"/>
    </source>
</evidence>
<dbReference type="EMBL" id="GGEC01011543">
    <property type="protein sequence ID" value="MBW92026.1"/>
    <property type="molecule type" value="Transcribed_RNA"/>
</dbReference>
<reference evidence="1" key="1">
    <citation type="submission" date="2018-02" db="EMBL/GenBank/DDBJ databases">
        <title>Rhizophora mucronata_Transcriptome.</title>
        <authorList>
            <person name="Meera S.P."/>
            <person name="Sreeshan A."/>
            <person name="Augustine A."/>
        </authorList>
    </citation>
    <scope>NUCLEOTIDE SEQUENCE</scope>
    <source>
        <tissue evidence="1">Leaf</tissue>
    </source>
</reference>
<accession>A0A2P2JEW6</accession>
<name>A0A2P2JEW6_RHIMU</name>
<protein>
    <submittedName>
        <fullName evidence="1">Protein FIZZY-RELATED 2-like</fullName>
    </submittedName>
</protein>
<sequence>MALERRTALLLTLPYFAPPFLEPTRRIKGTPLAGIFSGTRLRRGSHCTLCLLSGSMTWAPGSAMVPSRLRGRSQDRHIRYWMHRHCKTTST</sequence>
<dbReference type="AlphaFoldDB" id="A0A2P2JEW6"/>
<organism evidence="1">
    <name type="scientific">Rhizophora mucronata</name>
    <name type="common">Asiatic mangrove</name>
    <dbReference type="NCBI Taxonomy" id="61149"/>
    <lineage>
        <taxon>Eukaryota</taxon>
        <taxon>Viridiplantae</taxon>
        <taxon>Streptophyta</taxon>
        <taxon>Embryophyta</taxon>
        <taxon>Tracheophyta</taxon>
        <taxon>Spermatophyta</taxon>
        <taxon>Magnoliopsida</taxon>
        <taxon>eudicotyledons</taxon>
        <taxon>Gunneridae</taxon>
        <taxon>Pentapetalae</taxon>
        <taxon>rosids</taxon>
        <taxon>fabids</taxon>
        <taxon>Malpighiales</taxon>
        <taxon>Rhizophoraceae</taxon>
        <taxon>Rhizophora</taxon>
    </lineage>
</organism>